<dbReference type="PROSITE" id="PS00305">
    <property type="entry name" value="11S_SEED_STORAGE"/>
    <property type="match status" value="1"/>
</dbReference>
<keyword evidence="5" id="KW-0732">Signal</keyword>
<feature type="domain" description="Cupin type-1" evidence="6">
    <location>
        <begin position="290"/>
        <end position="439"/>
    </location>
</feature>
<feature type="chain" id="PRO_5016193989" evidence="5">
    <location>
        <begin position="23"/>
        <end position="466"/>
    </location>
</feature>
<dbReference type="FunFam" id="2.60.120.10:FF:000073">
    <property type="entry name" value="Glycinin G1"/>
    <property type="match status" value="1"/>
</dbReference>
<dbReference type="CDD" id="cd02243">
    <property type="entry name" value="cupin_11S_legumin_C"/>
    <property type="match status" value="1"/>
</dbReference>
<gene>
    <name evidence="7" type="ORF">F511_01508</name>
</gene>
<dbReference type="InterPro" id="IPR022379">
    <property type="entry name" value="11S_seedstore_CS"/>
</dbReference>
<dbReference type="AlphaFoldDB" id="A0A2Z7BG43"/>
<dbReference type="PANTHER" id="PTHR31189:SF48">
    <property type="entry name" value="LEGUMIN B"/>
    <property type="match status" value="1"/>
</dbReference>
<dbReference type="SUPFAM" id="SSF51182">
    <property type="entry name" value="RmlC-like cupins"/>
    <property type="match status" value="1"/>
</dbReference>
<keyword evidence="8" id="KW-1185">Reference proteome</keyword>
<evidence type="ECO:0000256" key="3">
    <source>
        <dbReference type="ARBA" id="ARBA00023129"/>
    </source>
</evidence>
<dbReference type="InterPro" id="IPR050253">
    <property type="entry name" value="Seed_Storage-Functional"/>
</dbReference>
<evidence type="ECO:0000256" key="2">
    <source>
        <dbReference type="ARBA" id="ARBA00022761"/>
    </source>
</evidence>
<comment type="similarity">
    <text evidence="1 5">Belongs to the 11S seed storage protein (globulins) family.</text>
</comment>
<organism evidence="7 8">
    <name type="scientific">Dorcoceras hygrometricum</name>
    <dbReference type="NCBI Taxonomy" id="472368"/>
    <lineage>
        <taxon>Eukaryota</taxon>
        <taxon>Viridiplantae</taxon>
        <taxon>Streptophyta</taxon>
        <taxon>Embryophyta</taxon>
        <taxon>Tracheophyta</taxon>
        <taxon>Spermatophyta</taxon>
        <taxon>Magnoliopsida</taxon>
        <taxon>eudicotyledons</taxon>
        <taxon>Gunneridae</taxon>
        <taxon>Pentapetalae</taxon>
        <taxon>asterids</taxon>
        <taxon>lamiids</taxon>
        <taxon>Lamiales</taxon>
        <taxon>Gesneriaceae</taxon>
        <taxon>Didymocarpoideae</taxon>
        <taxon>Trichosporeae</taxon>
        <taxon>Loxocarpinae</taxon>
        <taxon>Dorcoceras</taxon>
    </lineage>
</organism>
<feature type="signal peptide" evidence="5">
    <location>
        <begin position="1"/>
        <end position="22"/>
    </location>
</feature>
<dbReference type="InterPro" id="IPR006044">
    <property type="entry name" value="11S_seedstore_pln"/>
</dbReference>
<dbReference type="InterPro" id="IPR011051">
    <property type="entry name" value="RmlC_Cupin_sf"/>
</dbReference>
<evidence type="ECO:0000313" key="7">
    <source>
        <dbReference type="EMBL" id="KZV32997.1"/>
    </source>
</evidence>
<dbReference type="PANTHER" id="PTHR31189">
    <property type="entry name" value="OS03G0336100 PROTEIN-RELATED"/>
    <property type="match status" value="1"/>
</dbReference>
<sequence length="466" mass="52220">MAPNMMLLRVLAFLLLSSFSFALRGSSWQQNQCQINRITAHEPTQRVQSEGGYSEFWDFNKDEFQCAGVSFHRHTVQARGMMLPAYHNSPLLVYVVQGQGYYGIMISGCPETFESSQQSLGEGGGEKRFRDRHQRIGHFRKGDIIAVPAGAPHWFYNNADEELVVVVLQDNANSANQLDQNPRSFFLAGNPQGTQEKHQRYREEHGGSTRGQHEFGNVFQGLDVETLAEVFGVDQETARKLRSEDDSRGAIIRIEKGLHVIKPPFGEEEHEGRYGENGLEETMCSAKLRENIDNPARADVYNPRAGRFSTVNSLTLPILSFIRLSAARGVLHKHAIMAPHWYVNAHDIVYVTRGELRVQIVNHLGQAVFNDRLREGQVVVVPHNFAVVKQAGEEGAEWVSFNTNENAMINTLSGRTSALRGLPVAVIANAYQISEKEAEKLKFSRRETFLFSGSGRSYRGGRAESA</sequence>
<keyword evidence="4 5" id="KW-1015">Disulfide bond</keyword>
<evidence type="ECO:0000256" key="1">
    <source>
        <dbReference type="ARBA" id="ARBA00007178"/>
    </source>
</evidence>
<dbReference type="PRINTS" id="PR00439">
    <property type="entry name" value="11SGLOBULIN"/>
</dbReference>
<dbReference type="Pfam" id="PF00190">
    <property type="entry name" value="Cupin_1"/>
    <property type="match status" value="2"/>
</dbReference>
<evidence type="ECO:0000259" key="6">
    <source>
        <dbReference type="SMART" id="SM00835"/>
    </source>
</evidence>
<accession>A0A2Z7BG43</accession>
<dbReference type="EMBL" id="KV006337">
    <property type="protein sequence ID" value="KZV32997.1"/>
    <property type="molecule type" value="Genomic_DNA"/>
</dbReference>
<evidence type="ECO:0000256" key="5">
    <source>
        <dbReference type="RuleBase" id="RU003681"/>
    </source>
</evidence>
<dbReference type="OrthoDB" id="1903982at2759"/>
<keyword evidence="2 5" id="KW-0758">Storage protein</keyword>
<proteinExistence type="inferred from homology"/>
<dbReference type="Gene3D" id="2.60.120.10">
    <property type="entry name" value="Jelly Rolls"/>
    <property type="match status" value="2"/>
</dbReference>
<keyword evidence="3 5" id="KW-0708">Seed storage protein</keyword>
<dbReference type="InterPro" id="IPR006045">
    <property type="entry name" value="Cupin_1"/>
</dbReference>
<dbReference type="SMART" id="SM00835">
    <property type="entry name" value="Cupin_1"/>
    <property type="match status" value="2"/>
</dbReference>
<evidence type="ECO:0000256" key="4">
    <source>
        <dbReference type="ARBA" id="ARBA00023157"/>
    </source>
</evidence>
<comment type="subunit">
    <text evidence="5">Hexamer; each subunit is composed of an acidic and a basic chain derived from a single precursor and linked by a disulfide bond.</text>
</comment>
<feature type="domain" description="Cupin type-1" evidence="6">
    <location>
        <begin position="38"/>
        <end position="239"/>
    </location>
</feature>
<comment type="function">
    <text evidence="5">Seed storage protein.</text>
</comment>
<name>A0A2Z7BG43_9LAMI</name>
<dbReference type="Proteomes" id="UP000250235">
    <property type="component" value="Unassembled WGS sequence"/>
</dbReference>
<evidence type="ECO:0000313" key="8">
    <source>
        <dbReference type="Proteomes" id="UP000250235"/>
    </source>
</evidence>
<dbReference type="CDD" id="cd02242">
    <property type="entry name" value="cupin_11S_legumin_N"/>
    <property type="match status" value="1"/>
</dbReference>
<dbReference type="InterPro" id="IPR014710">
    <property type="entry name" value="RmlC-like_jellyroll"/>
</dbReference>
<dbReference type="GO" id="GO:0045735">
    <property type="term" value="F:nutrient reservoir activity"/>
    <property type="evidence" value="ECO:0007669"/>
    <property type="project" value="UniProtKB-KW"/>
</dbReference>
<protein>
    <submittedName>
        <fullName evidence="7">Legumin B-like</fullName>
    </submittedName>
</protein>
<reference evidence="7 8" key="1">
    <citation type="journal article" date="2015" name="Proc. Natl. Acad. Sci. U.S.A.">
        <title>The resurrection genome of Boea hygrometrica: A blueprint for survival of dehydration.</title>
        <authorList>
            <person name="Xiao L."/>
            <person name="Yang G."/>
            <person name="Zhang L."/>
            <person name="Yang X."/>
            <person name="Zhao S."/>
            <person name="Ji Z."/>
            <person name="Zhou Q."/>
            <person name="Hu M."/>
            <person name="Wang Y."/>
            <person name="Chen M."/>
            <person name="Xu Y."/>
            <person name="Jin H."/>
            <person name="Xiao X."/>
            <person name="Hu G."/>
            <person name="Bao F."/>
            <person name="Hu Y."/>
            <person name="Wan P."/>
            <person name="Li L."/>
            <person name="Deng X."/>
            <person name="Kuang T."/>
            <person name="Xiang C."/>
            <person name="Zhu J.K."/>
            <person name="Oliver M.J."/>
            <person name="He Y."/>
        </authorList>
    </citation>
    <scope>NUCLEOTIDE SEQUENCE [LARGE SCALE GENOMIC DNA]</scope>
    <source>
        <strain evidence="8">cv. XS01</strain>
    </source>
</reference>